<dbReference type="Gene3D" id="3.40.50.1980">
    <property type="entry name" value="Nitrogenase molybdenum iron protein domain"/>
    <property type="match status" value="2"/>
</dbReference>
<comment type="similarity">
    <text evidence="1 4">Belongs to the bacterial solute-binding protein 9 family.</text>
</comment>
<evidence type="ECO:0000256" key="3">
    <source>
        <dbReference type="ARBA" id="ARBA00022729"/>
    </source>
</evidence>
<dbReference type="InterPro" id="IPR006128">
    <property type="entry name" value="Lipoprotein_PsaA-like"/>
</dbReference>
<evidence type="ECO:0000313" key="5">
    <source>
        <dbReference type="EMBL" id="KJJ85599.1"/>
    </source>
</evidence>
<keyword evidence="6" id="KW-1185">Reference proteome</keyword>
<dbReference type="InterPro" id="IPR006129">
    <property type="entry name" value="AdhesinB"/>
</dbReference>
<dbReference type="GO" id="GO:0030001">
    <property type="term" value="P:metal ion transport"/>
    <property type="evidence" value="ECO:0007669"/>
    <property type="project" value="InterPro"/>
</dbReference>
<reference evidence="5 6" key="1">
    <citation type="submission" date="2015-02" db="EMBL/GenBank/DDBJ databases">
        <title>Single-cell genomics of uncultivated deep-branching MTB reveals a conserved set of magnetosome genes.</title>
        <authorList>
            <person name="Kolinko S."/>
            <person name="Richter M."/>
            <person name="Glockner F.O."/>
            <person name="Brachmann A."/>
            <person name="Schuler D."/>
        </authorList>
    </citation>
    <scope>NUCLEOTIDE SEQUENCE [LARGE SCALE GENOMIC DNA]</scope>
    <source>
        <strain evidence="5">SKK-01</strain>
    </source>
</reference>
<evidence type="ECO:0000256" key="2">
    <source>
        <dbReference type="ARBA" id="ARBA00022448"/>
    </source>
</evidence>
<dbReference type="EMBL" id="JYNY01000114">
    <property type="protein sequence ID" value="KJJ85599.1"/>
    <property type="molecule type" value="Genomic_DNA"/>
</dbReference>
<keyword evidence="3" id="KW-0732">Signal</keyword>
<dbReference type="Proteomes" id="UP000033428">
    <property type="component" value="Unassembled WGS sequence"/>
</dbReference>
<comment type="caution">
    <text evidence="5">The sequence shown here is derived from an EMBL/GenBank/DDBJ whole genome shotgun (WGS) entry which is preliminary data.</text>
</comment>
<evidence type="ECO:0000313" key="6">
    <source>
        <dbReference type="Proteomes" id="UP000033428"/>
    </source>
</evidence>
<proteinExistence type="inferred from homology"/>
<dbReference type="PANTHER" id="PTHR42953:SF3">
    <property type="entry name" value="HIGH-AFFINITY ZINC UPTAKE SYSTEM PROTEIN ZNUA"/>
    <property type="match status" value="1"/>
</dbReference>
<dbReference type="InterPro" id="IPR006127">
    <property type="entry name" value="ZnuA-like"/>
</dbReference>
<dbReference type="PANTHER" id="PTHR42953">
    <property type="entry name" value="HIGH-AFFINITY ZINC UPTAKE SYSTEM PROTEIN ZNUA-RELATED"/>
    <property type="match status" value="1"/>
</dbReference>
<dbReference type="AlphaFoldDB" id="A0A0F0CU86"/>
<dbReference type="GO" id="GO:0046872">
    <property type="term" value="F:metal ion binding"/>
    <property type="evidence" value="ECO:0007669"/>
    <property type="project" value="InterPro"/>
</dbReference>
<dbReference type="InterPro" id="IPR050492">
    <property type="entry name" value="Bact_metal-bind_prot9"/>
</dbReference>
<keyword evidence="2 4" id="KW-0813">Transport</keyword>
<accession>A0A0F0CU86</accession>
<sequence length="322" mass="36112">MLNKIFTIFVVLFMFAGLFSARGNADTQKIEIVTTLFPTYDFVRQVGKDKVNVTLLLPPGVEAHTFQPKPADIVRINKADIFIYTGKFFEPWVESLIKGVSNKNLVIIDASQGIQLLENNNDGENGESIGHTEHGEQDECFHKHLGKDPHIWLDLDNARVMVDTIAKGLAEKDQSNSGYYLNNAKEYNALLAELDARFKSTLSACKYKTIIYGGHFTFGYFAKRYGLTYISPYDGFSPNAEPSPKAIAELIKKLRAVGMKCVYYEELLDPKVSRIIADETGAKILLLHGAHNVSKDDFKKGVTFLDIMEDNLKNLKDGLECE</sequence>
<dbReference type="GO" id="GO:0007155">
    <property type="term" value="P:cell adhesion"/>
    <property type="evidence" value="ECO:0007669"/>
    <property type="project" value="InterPro"/>
</dbReference>
<dbReference type="PRINTS" id="PR00690">
    <property type="entry name" value="ADHESNFAMILY"/>
</dbReference>
<evidence type="ECO:0000256" key="4">
    <source>
        <dbReference type="RuleBase" id="RU003512"/>
    </source>
</evidence>
<dbReference type="SUPFAM" id="SSF53807">
    <property type="entry name" value="Helical backbone' metal receptor"/>
    <property type="match status" value="1"/>
</dbReference>
<dbReference type="Pfam" id="PF01297">
    <property type="entry name" value="ZnuA"/>
    <property type="match status" value="1"/>
</dbReference>
<organism evidence="5 6">
    <name type="scientific">Candidatus Omnitrophus magneticus</name>
    <dbReference type="NCBI Taxonomy" id="1609969"/>
    <lineage>
        <taxon>Bacteria</taxon>
        <taxon>Pseudomonadati</taxon>
        <taxon>Candidatus Omnitrophota</taxon>
        <taxon>Candidatus Omnitrophus</taxon>
    </lineage>
</organism>
<protein>
    <submittedName>
        <fullName evidence="5">Periplasmic solute-binding protein</fullName>
    </submittedName>
</protein>
<evidence type="ECO:0000256" key="1">
    <source>
        <dbReference type="ARBA" id="ARBA00011028"/>
    </source>
</evidence>
<dbReference type="PRINTS" id="PR00691">
    <property type="entry name" value="ADHESINB"/>
</dbReference>
<gene>
    <name evidence="5" type="ORF">OMAG_000554</name>
</gene>
<name>A0A0F0CU86_9BACT</name>